<keyword evidence="2" id="KW-1185">Reference proteome</keyword>
<name>A0A8X6S4K6_TRICX</name>
<sequence>MRIVEKQVGRVGGQKNVCTVTKVDSVKGMPRVETLLFDSWNSLPDSYSVVKNLAFGMLALGSTYSCEQVLSCVNRIQSKGRSQLTNENLESCLKLKTTRVMSQIYPNFLKPCKAKAPIEFVC</sequence>
<proteinExistence type="predicted"/>
<evidence type="ECO:0000313" key="1">
    <source>
        <dbReference type="EMBL" id="GFY07352.1"/>
    </source>
</evidence>
<dbReference type="PANTHER" id="PTHR45913:SF5">
    <property type="entry name" value="GENERAL TRANSCRIPTION FACTOR II-I REPEAT DOMAIN-CONTAINING PROTEIN 2A-LIKE PROTEIN"/>
    <property type="match status" value="1"/>
</dbReference>
<accession>A0A8X6S4K6</accession>
<protein>
    <submittedName>
        <fullName evidence="1">Dimer_Tnp_hAT domain-containing protein</fullName>
    </submittedName>
</protein>
<evidence type="ECO:0000313" key="2">
    <source>
        <dbReference type="Proteomes" id="UP000887159"/>
    </source>
</evidence>
<organism evidence="1 2">
    <name type="scientific">Trichonephila clavipes</name>
    <name type="common">Golden silk orbweaver</name>
    <name type="synonym">Nephila clavipes</name>
    <dbReference type="NCBI Taxonomy" id="2585209"/>
    <lineage>
        <taxon>Eukaryota</taxon>
        <taxon>Metazoa</taxon>
        <taxon>Ecdysozoa</taxon>
        <taxon>Arthropoda</taxon>
        <taxon>Chelicerata</taxon>
        <taxon>Arachnida</taxon>
        <taxon>Araneae</taxon>
        <taxon>Araneomorphae</taxon>
        <taxon>Entelegynae</taxon>
        <taxon>Araneoidea</taxon>
        <taxon>Nephilidae</taxon>
        <taxon>Trichonephila</taxon>
    </lineage>
</organism>
<dbReference type="EMBL" id="BMAU01021272">
    <property type="protein sequence ID" value="GFY07352.1"/>
    <property type="molecule type" value="Genomic_DNA"/>
</dbReference>
<comment type="caution">
    <text evidence="1">The sequence shown here is derived from an EMBL/GenBank/DDBJ whole genome shotgun (WGS) entry which is preliminary data.</text>
</comment>
<dbReference type="Proteomes" id="UP000887159">
    <property type="component" value="Unassembled WGS sequence"/>
</dbReference>
<gene>
    <name evidence="1" type="primary">AVEN_224651_1</name>
    <name evidence="1" type="ORF">TNCV_5085371</name>
</gene>
<dbReference type="AlphaFoldDB" id="A0A8X6S4K6"/>
<dbReference type="PANTHER" id="PTHR45913">
    <property type="entry name" value="EPM2A-INTERACTING PROTEIN 1"/>
    <property type="match status" value="1"/>
</dbReference>
<reference evidence="1" key="1">
    <citation type="submission" date="2020-08" db="EMBL/GenBank/DDBJ databases">
        <title>Multicomponent nature underlies the extraordinary mechanical properties of spider dragline silk.</title>
        <authorList>
            <person name="Kono N."/>
            <person name="Nakamura H."/>
            <person name="Mori M."/>
            <person name="Yoshida Y."/>
            <person name="Ohtoshi R."/>
            <person name="Malay A.D."/>
            <person name="Moran D.A.P."/>
            <person name="Tomita M."/>
            <person name="Numata K."/>
            <person name="Arakawa K."/>
        </authorList>
    </citation>
    <scope>NUCLEOTIDE SEQUENCE</scope>
</reference>